<evidence type="ECO:0000256" key="2">
    <source>
        <dbReference type="ARBA" id="ARBA00023125"/>
    </source>
</evidence>
<evidence type="ECO:0000259" key="5">
    <source>
        <dbReference type="PROSITE" id="PS50977"/>
    </source>
</evidence>
<accession>A0A7T7HGW9</accession>
<dbReference type="InterPro" id="IPR050109">
    <property type="entry name" value="HTH-type_TetR-like_transc_reg"/>
</dbReference>
<evidence type="ECO:0000256" key="4">
    <source>
        <dbReference type="PROSITE-ProRule" id="PRU00335"/>
    </source>
</evidence>
<dbReference type="PROSITE" id="PS01081">
    <property type="entry name" value="HTH_TETR_1"/>
    <property type="match status" value="1"/>
</dbReference>
<feature type="DNA-binding region" description="H-T-H motif" evidence="4">
    <location>
        <begin position="29"/>
        <end position="48"/>
    </location>
</feature>
<dbReference type="PROSITE" id="PS50977">
    <property type="entry name" value="HTH_TETR_2"/>
    <property type="match status" value="1"/>
</dbReference>
<feature type="domain" description="HTH tetR-type" evidence="5">
    <location>
        <begin position="6"/>
        <end position="66"/>
    </location>
</feature>
<dbReference type="InterPro" id="IPR009057">
    <property type="entry name" value="Homeodomain-like_sf"/>
</dbReference>
<dbReference type="KEGG" id="mlut:JET14_11540"/>
<dbReference type="InterPro" id="IPR001647">
    <property type="entry name" value="HTH_TetR"/>
</dbReference>
<dbReference type="Pfam" id="PF00440">
    <property type="entry name" value="TetR_N"/>
    <property type="match status" value="1"/>
</dbReference>
<evidence type="ECO:0000313" key="7">
    <source>
        <dbReference type="Proteomes" id="UP000596083"/>
    </source>
</evidence>
<dbReference type="PANTHER" id="PTHR30055:SF238">
    <property type="entry name" value="MYCOFACTOCIN BIOSYNTHESIS TRANSCRIPTIONAL REGULATOR MFTR-RELATED"/>
    <property type="match status" value="1"/>
</dbReference>
<dbReference type="GO" id="GO:0003700">
    <property type="term" value="F:DNA-binding transcription factor activity"/>
    <property type="evidence" value="ECO:0007669"/>
    <property type="project" value="TreeGrafter"/>
</dbReference>
<dbReference type="PRINTS" id="PR00455">
    <property type="entry name" value="HTHTETR"/>
</dbReference>
<gene>
    <name evidence="6" type="ORF">JET14_11540</name>
</gene>
<dbReference type="GO" id="GO:0000976">
    <property type="term" value="F:transcription cis-regulatory region binding"/>
    <property type="evidence" value="ECO:0007669"/>
    <property type="project" value="TreeGrafter"/>
</dbReference>
<keyword evidence="2 4" id="KW-0238">DNA-binding</keyword>
<dbReference type="InterPro" id="IPR023772">
    <property type="entry name" value="DNA-bd_HTH_TetR-type_CS"/>
</dbReference>
<dbReference type="EMBL" id="CP066786">
    <property type="protein sequence ID" value="QQM28980.1"/>
    <property type="molecule type" value="Genomic_DNA"/>
</dbReference>
<dbReference type="Gene3D" id="1.10.357.10">
    <property type="entry name" value="Tetracycline Repressor, domain 2"/>
    <property type="match status" value="1"/>
</dbReference>
<dbReference type="SUPFAM" id="SSF46689">
    <property type="entry name" value="Homeodomain-like"/>
    <property type="match status" value="1"/>
</dbReference>
<dbReference type="PANTHER" id="PTHR30055">
    <property type="entry name" value="HTH-TYPE TRANSCRIPTIONAL REGULATOR RUTR"/>
    <property type="match status" value="1"/>
</dbReference>
<keyword evidence="3" id="KW-0804">Transcription</keyword>
<keyword evidence="1" id="KW-0805">Transcription regulation</keyword>
<proteinExistence type="predicted"/>
<dbReference type="Proteomes" id="UP000596083">
    <property type="component" value="Chromosome"/>
</dbReference>
<dbReference type="InterPro" id="IPR041347">
    <property type="entry name" value="MftR_C"/>
</dbReference>
<name>A0A7T7HGW9_9HYPH</name>
<evidence type="ECO:0000256" key="3">
    <source>
        <dbReference type="ARBA" id="ARBA00023163"/>
    </source>
</evidence>
<dbReference type="AlphaFoldDB" id="A0A7T7HGW9"/>
<reference evidence="6 7" key="1">
    <citation type="submission" date="2020-12" db="EMBL/GenBank/DDBJ databases">
        <authorList>
            <person name="Zheng R.K."/>
            <person name="Sun C.M."/>
        </authorList>
    </citation>
    <scope>NUCLEOTIDE SEQUENCE [LARGE SCALE GENOMIC DNA]</scope>
    <source>
        <strain evidence="6 7">ZRK001</strain>
    </source>
</reference>
<protein>
    <submittedName>
        <fullName evidence="6">TetR family transcriptional regulator</fullName>
    </submittedName>
</protein>
<evidence type="ECO:0000313" key="6">
    <source>
        <dbReference type="EMBL" id="QQM28980.1"/>
    </source>
</evidence>
<evidence type="ECO:0000256" key="1">
    <source>
        <dbReference type="ARBA" id="ARBA00023015"/>
    </source>
</evidence>
<organism evidence="6 7">
    <name type="scientific">Martelella lutilitoris</name>
    <dbReference type="NCBI Taxonomy" id="2583532"/>
    <lineage>
        <taxon>Bacteria</taxon>
        <taxon>Pseudomonadati</taxon>
        <taxon>Pseudomonadota</taxon>
        <taxon>Alphaproteobacteria</taxon>
        <taxon>Hyphomicrobiales</taxon>
        <taxon>Aurantimonadaceae</taxon>
        <taxon>Martelella</taxon>
    </lineage>
</organism>
<dbReference type="RefSeq" id="WP_200333673.1">
    <property type="nucleotide sequence ID" value="NZ_CP066786.1"/>
</dbReference>
<dbReference type="Pfam" id="PF17754">
    <property type="entry name" value="TetR_C_14"/>
    <property type="match status" value="1"/>
</dbReference>
<sequence length="185" mass="20133">MPRDREKVRRRLQMAALELYGSVGYEQTTAAQIAERAGVTERTFFRHFPDKREVLFDGQDALSAVLITAVKESPATLRTWATLRQAFEATDSIMTDSADLAAARRAVIAASPALRERELTKAMVLSLALAGALTERGLSNASALLAAQVGMAAFGKAFEAWLEDGGGDFRQQVQLAFDEVRVLTA</sequence>